<protein>
    <recommendedName>
        <fullName evidence="5">Stress response protein ish1</fullName>
    </recommendedName>
</protein>
<dbReference type="PANTHER" id="PTHR47372:SF11">
    <property type="entry name" value="RE19971P"/>
    <property type="match status" value="1"/>
</dbReference>
<evidence type="ECO:0000313" key="3">
    <source>
        <dbReference type="EMBL" id="SZE99391.1"/>
    </source>
</evidence>
<dbReference type="Proteomes" id="UP000275772">
    <property type="component" value="Unassembled WGS sequence"/>
</dbReference>
<gene>
    <name evidence="3" type="ORF">BLGHR1_10142</name>
</gene>
<sequence>MKLTLRLLIAGLATQTVVATNWFSKAVYNKWHETELERWLSDNGIPYPSAADRKDLEKIVSENWKSRVAEPYLDWDPKQLNAYLNQRRLEAASETADTKESLLNRVKSNWYESEEKAEDAWSSIKDWIFDSWSDNALLSFADKYGIQVPQPQKRETILQALRSNYEAVANKAGETVEYPGNWLYGLWSESDLKEWLDSHGIPAPQPTSRDALIASVRRNSRIASLKAADLQNSEKGYGESTKQKVKQKFFEGWSDSNLKEFLEKNGINVPKGSKTAELHALINKNRAQFSDNTISSFSKSFVSPATDSGASAFGAATSKAGNQFAKATDAASGEAEDAFNAASDTWSESRLKAYLDSRGVPLPRTGRRDELLAAVRLNRHKAANGWSTWTFDTWTTDNLKAYLASFGDKAAQDTAKKVGATREQLLSAAQDAYATASKSSGSSYASVTSYLAQQTDAAKDSAFDTWTESELKNYLDSYGIPVPQGSSKDSLIAWARQQRNYFQYGTSNPQEGLWTKLQQGAQWAMGKVGAGHKQAETASDVIKDKTTSATDRAGEAAEKAKDRVTSSGGQASDVPKTIEIKVEL</sequence>
<feature type="chain" id="PRO_5017037395" description="Stress response protein ish1" evidence="2">
    <location>
        <begin position="20"/>
        <end position="584"/>
    </location>
</feature>
<dbReference type="EMBL" id="UNSH01000001">
    <property type="protein sequence ID" value="SZE99391.1"/>
    <property type="molecule type" value="Genomic_DNA"/>
</dbReference>
<dbReference type="InterPro" id="IPR018803">
    <property type="entry name" value="Ish1/Msc1-like"/>
</dbReference>
<reference evidence="3 4" key="1">
    <citation type="submission" date="2017-11" db="EMBL/GenBank/DDBJ databases">
        <authorList>
            <person name="Kracher B."/>
        </authorList>
    </citation>
    <scope>NUCLEOTIDE SEQUENCE [LARGE SCALE GENOMIC DNA]</scope>
    <source>
        <strain evidence="3 4">RACE1</strain>
    </source>
</reference>
<name>A0A383UHV3_BLUHO</name>
<proteinExistence type="predicted"/>
<dbReference type="PANTHER" id="PTHR47372">
    <property type="entry name" value="DAUER UP-REGULATED-RELATED"/>
    <property type="match status" value="1"/>
</dbReference>
<evidence type="ECO:0008006" key="5">
    <source>
        <dbReference type="Google" id="ProtNLM"/>
    </source>
</evidence>
<evidence type="ECO:0000256" key="2">
    <source>
        <dbReference type="SAM" id="SignalP"/>
    </source>
</evidence>
<organism evidence="3 4">
    <name type="scientific">Blumeria hordei</name>
    <name type="common">Barley powdery mildew</name>
    <name type="synonym">Blumeria graminis f. sp. hordei</name>
    <dbReference type="NCBI Taxonomy" id="2867405"/>
    <lineage>
        <taxon>Eukaryota</taxon>
        <taxon>Fungi</taxon>
        <taxon>Dikarya</taxon>
        <taxon>Ascomycota</taxon>
        <taxon>Pezizomycotina</taxon>
        <taxon>Leotiomycetes</taxon>
        <taxon>Erysiphales</taxon>
        <taxon>Erysiphaceae</taxon>
        <taxon>Blumeria</taxon>
    </lineage>
</organism>
<accession>A0A383UHV3</accession>
<evidence type="ECO:0000256" key="1">
    <source>
        <dbReference type="SAM" id="MobiDB-lite"/>
    </source>
</evidence>
<dbReference type="VEuPathDB" id="FungiDB:BLGHR1_10142"/>
<feature type="region of interest" description="Disordered" evidence="1">
    <location>
        <begin position="535"/>
        <end position="584"/>
    </location>
</feature>
<evidence type="ECO:0000313" key="4">
    <source>
        <dbReference type="Proteomes" id="UP000275772"/>
    </source>
</evidence>
<feature type="compositionally biased region" description="Basic and acidic residues" evidence="1">
    <location>
        <begin position="541"/>
        <end position="564"/>
    </location>
</feature>
<feature type="signal peptide" evidence="2">
    <location>
        <begin position="1"/>
        <end position="19"/>
    </location>
</feature>
<dbReference type="AlphaFoldDB" id="A0A383UHV3"/>
<keyword evidence="2" id="KW-0732">Signal</keyword>
<dbReference type="Pfam" id="PF10281">
    <property type="entry name" value="Ish1"/>
    <property type="match status" value="7"/>
</dbReference>